<dbReference type="GO" id="GO:0005737">
    <property type="term" value="C:cytoplasm"/>
    <property type="evidence" value="ECO:0007669"/>
    <property type="project" value="UniProtKB-SubCell"/>
</dbReference>
<reference evidence="5 6" key="1">
    <citation type="submission" date="2019-08" db="EMBL/GenBank/DDBJ databases">
        <title>Hyperibacter terrae gen. nov., sp. nov. and Hyperibacter viscosus sp. nov., two new members in the family Rhodospirillaceae isolated from the rhizosphere of Hypericum perforatum.</title>
        <authorList>
            <person name="Noviana Z."/>
        </authorList>
    </citation>
    <scope>NUCLEOTIDE SEQUENCE [LARGE SCALE GENOMIC DNA]</scope>
    <source>
        <strain evidence="5 6">R5959</strain>
    </source>
</reference>
<dbReference type="EMBL" id="CP042582">
    <property type="protein sequence ID" value="QEX25097.1"/>
    <property type="molecule type" value="Genomic_DNA"/>
</dbReference>
<evidence type="ECO:0000256" key="3">
    <source>
        <dbReference type="ARBA" id="ARBA00023080"/>
    </source>
</evidence>
<dbReference type="Pfam" id="PF02545">
    <property type="entry name" value="Maf"/>
    <property type="match status" value="1"/>
</dbReference>
<protein>
    <recommendedName>
        <fullName evidence="4">Nucleoside triphosphate pyrophosphatase</fullName>
        <ecNumber evidence="4">3.6.1.9</ecNumber>
    </recommendedName>
    <alternativeName>
        <fullName evidence="4">Nucleotide pyrophosphatase</fullName>
        <shortName evidence="4">Nucleotide PPase</shortName>
    </alternativeName>
</protein>
<dbReference type="KEGG" id="hadh:FRZ61_50430"/>
<evidence type="ECO:0000256" key="4">
    <source>
        <dbReference type="HAMAP-Rule" id="MF_00528"/>
    </source>
</evidence>
<dbReference type="GO" id="GO:0047429">
    <property type="term" value="F:nucleoside triphosphate diphosphatase activity"/>
    <property type="evidence" value="ECO:0007669"/>
    <property type="project" value="UniProtKB-EC"/>
</dbReference>
<dbReference type="PIRSF" id="PIRSF006305">
    <property type="entry name" value="Maf"/>
    <property type="match status" value="1"/>
</dbReference>
<dbReference type="PANTHER" id="PTHR43213:SF5">
    <property type="entry name" value="BIFUNCTIONAL DTTP_UTP PYROPHOSPHATASE_METHYLTRANSFERASE PROTEIN-RELATED"/>
    <property type="match status" value="1"/>
</dbReference>
<comment type="cofactor">
    <cofactor evidence="1 4">
        <name>a divalent metal cation</name>
        <dbReference type="ChEBI" id="CHEBI:60240"/>
    </cofactor>
</comment>
<evidence type="ECO:0000256" key="1">
    <source>
        <dbReference type="ARBA" id="ARBA00001968"/>
    </source>
</evidence>
<evidence type="ECO:0000313" key="6">
    <source>
        <dbReference type="Proteomes" id="UP000325797"/>
    </source>
</evidence>
<keyword evidence="2 4" id="KW-0378">Hydrolase</keyword>
<keyword evidence="6" id="KW-1185">Reference proteome</keyword>
<feature type="active site" description="Proton acceptor" evidence="4">
    <location>
        <position position="81"/>
    </location>
</feature>
<organism evidence="5 6">
    <name type="scientific">Hypericibacter adhaerens</name>
    <dbReference type="NCBI Taxonomy" id="2602016"/>
    <lineage>
        <taxon>Bacteria</taxon>
        <taxon>Pseudomonadati</taxon>
        <taxon>Pseudomonadota</taxon>
        <taxon>Alphaproteobacteria</taxon>
        <taxon>Rhodospirillales</taxon>
        <taxon>Dongiaceae</taxon>
        <taxon>Hypericibacter</taxon>
    </lineage>
</organism>
<dbReference type="Proteomes" id="UP000325797">
    <property type="component" value="Chromosome"/>
</dbReference>
<dbReference type="AlphaFoldDB" id="A0A5J6N6E7"/>
<sequence length="204" mass="22211">MPTDEPSPRLLLASASPTRRRMLEQAGLVFAAEAAPVDEEEAKRSLESEGADAAALAEALAELKARAVSRRHPGRFVIGTDQVLDCEGRRFDKPPDAAAARAQLMALRGKTHELISAAVVVRDGERLWHHTARARLTMRPFSPAFLDEYLARGLPDILGSVGAYRLEGLGAQLFSRIEGDYFTILGLPLLPLLDFLRPHGLVPA</sequence>
<keyword evidence="3 4" id="KW-0546">Nucleotide metabolism</keyword>
<dbReference type="InterPro" id="IPR029001">
    <property type="entry name" value="ITPase-like_fam"/>
</dbReference>
<comment type="caution">
    <text evidence="4">Lacks conserved residue(s) required for the propagation of feature annotation.</text>
</comment>
<keyword evidence="4" id="KW-0963">Cytoplasm</keyword>
<proteinExistence type="inferred from homology"/>
<evidence type="ECO:0000256" key="2">
    <source>
        <dbReference type="ARBA" id="ARBA00022801"/>
    </source>
</evidence>
<evidence type="ECO:0000313" key="5">
    <source>
        <dbReference type="EMBL" id="QEX25097.1"/>
    </source>
</evidence>
<accession>A0A5J6N6E7</accession>
<name>A0A5J6N6E7_9PROT</name>
<gene>
    <name evidence="5" type="ORF">FRZ61_50430</name>
</gene>
<dbReference type="HAMAP" id="MF_00528">
    <property type="entry name" value="Maf"/>
    <property type="match status" value="1"/>
</dbReference>
<comment type="function">
    <text evidence="4">Nucleoside triphosphate pyrophosphatase. May have a dual role in cell division arrest and in preventing the incorporation of modified nucleotides into cellular nucleic acids.</text>
</comment>
<dbReference type="RefSeq" id="WP_151120385.1">
    <property type="nucleotide sequence ID" value="NZ_CP042582.1"/>
</dbReference>
<dbReference type="OrthoDB" id="9813962at2"/>
<comment type="catalytic activity">
    <reaction evidence="4">
        <text>a ribonucleoside 5'-triphosphate + H2O = a ribonucleoside 5'-phosphate + diphosphate + H(+)</text>
        <dbReference type="Rhea" id="RHEA:23996"/>
        <dbReference type="ChEBI" id="CHEBI:15377"/>
        <dbReference type="ChEBI" id="CHEBI:15378"/>
        <dbReference type="ChEBI" id="CHEBI:33019"/>
        <dbReference type="ChEBI" id="CHEBI:58043"/>
        <dbReference type="ChEBI" id="CHEBI:61557"/>
        <dbReference type="EC" id="3.6.1.9"/>
    </reaction>
</comment>
<dbReference type="EC" id="3.6.1.9" evidence="4"/>
<dbReference type="SUPFAM" id="SSF52972">
    <property type="entry name" value="ITPase-like"/>
    <property type="match status" value="1"/>
</dbReference>
<comment type="similarity">
    <text evidence="4">Belongs to the Maf family.</text>
</comment>
<dbReference type="InterPro" id="IPR003697">
    <property type="entry name" value="Maf-like"/>
</dbReference>
<comment type="catalytic activity">
    <reaction evidence="4">
        <text>a 2'-deoxyribonucleoside 5'-triphosphate + H2O = a 2'-deoxyribonucleoside 5'-phosphate + diphosphate + H(+)</text>
        <dbReference type="Rhea" id="RHEA:44644"/>
        <dbReference type="ChEBI" id="CHEBI:15377"/>
        <dbReference type="ChEBI" id="CHEBI:15378"/>
        <dbReference type="ChEBI" id="CHEBI:33019"/>
        <dbReference type="ChEBI" id="CHEBI:61560"/>
        <dbReference type="ChEBI" id="CHEBI:65317"/>
        <dbReference type="EC" id="3.6.1.9"/>
    </reaction>
</comment>
<dbReference type="PANTHER" id="PTHR43213">
    <property type="entry name" value="BIFUNCTIONAL DTTP/UTP PYROPHOSPHATASE/METHYLTRANSFERASE PROTEIN-RELATED"/>
    <property type="match status" value="1"/>
</dbReference>
<dbReference type="GO" id="GO:0009117">
    <property type="term" value="P:nucleotide metabolic process"/>
    <property type="evidence" value="ECO:0007669"/>
    <property type="project" value="UniProtKB-KW"/>
</dbReference>
<dbReference type="NCBIfam" id="TIGR00172">
    <property type="entry name" value="maf"/>
    <property type="match status" value="1"/>
</dbReference>
<dbReference type="Gene3D" id="3.90.950.10">
    <property type="match status" value="1"/>
</dbReference>
<comment type="subcellular location">
    <subcellularLocation>
        <location evidence="4">Cytoplasm</location>
    </subcellularLocation>
</comment>